<feature type="compositionally biased region" description="Low complexity" evidence="1">
    <location>
        <begin position="233"/>
        <end position="245"/>
    </location>
</feature>
<dbReference type="GO" id="GO:0006508">
    <property type="term" value="P:proteolysis"/>
    <property type="evidence" value="ECO:0007669"/>
    <property type="project" value="UniProtKB-KW"/>
</dbReference>
<keyword evidence="3" id="KW-0482">Metalloprotease</keyword>
<feature type="compositionally biased region" description="Low complexity" evidence="1">
    <location>
        <begin position="324"/>
        <end position="350"/>
    </location>
</feature>
<feature type="region of interest" description="Disordered" evidence="1">
    <location>
        <begin position="221"/>
        <end position="309"/>
    </location>
</feature>
<dbReference type="GO" id="GO:0005524">
    <property type="term" value="F:ATP binding"/>
    <property type="evidence" value="ECO:0007669"/>
    <property type="project" value="InterPro"/>
</dbReference>
<dbReference type="OrthoDB" id="6368819at2759"/>
<dbReference type="Gene3D" id="3.40.50.300">
    <property type="entry name" value="P-loop containing nucleotide triphosphate hydrolases"/>
    <property type="match status" value="1"/>
</dbReference>
<organism evidence="3 4">
    <name type="scientific">Penaeus vannamei</name>
    <name type="common">Whiteleg shrimp</name>
    <name type="synonym">Litopenaeus vannamei</name>
    <dbReference type="NCBI Taxonomy" id="6689"/>
    <lineage>
        <taxon>Eukaryota</taxon>
        <taxon>Metazoa</taxon>
        <taxon>Ecdysozoa</taxon>
        <taxon>Arthropoda</taxon>
        <taxon>Crustacea</taxon>
        <taxon>Multicrustacea</taxon>
        <taxon>Malacostraca</taxon>
        <taxon>Eumalacostraca</taxon>
        <taxon>Eucarida</taxon>
        <taxon>Decapoda</taxon>
        <taxon>Dendrobranchiata</taxon>
        <taxon>Penaeoidea</taxon>
        <taxon>Penaeidae</taxon>
        <taxon>Penaeus</taxon>
    </lineage>
</organism>
<dbReference type="STRING" id="6689.A0A423TSA7"/>
<keyword evidence="4" id="KW-1185">Reference proteome</keyword>
<dbReference type="SUPFAM" id="SSF52540">
    <property type="entry name" value="P-loop containing nucleoside triphosphate hydrolases"/>
    <property type="match status" value="1"/>
</dbReference>
<feature type="domain" description="ATPase AAA-type core" evidence="2">
    <location>
        <begin position="132"/>
        <end position="196"/>
    </location>
</feature>
<evidence type="ECO:0000256" key="1">
    <source>
        <dbReference type="SAM" id="MobiDB-lite"/>
    </source>
</evidence>
<feature type="compositionally biased region" description="Polar residues" evidence="1">
    <location>
        <begin position="10"/>
        <end position="20"/>
    </location>
</feature>
<protein>
    <submittedName>
        <fullName evidence="3">ATP-dependent zinc metalloprotease FtsH 2</fullName>
    </submittedName>
</protein>
<keyword evidence="3" id="KW-0645">Protease</keyword>
<reference evidence="3 4" key="1">
    <citation type="submission" date="2018-04" db="EMBL/GenBank/DDBJ databases">
        <authorList>
            <person name="Zhang X."/>
            <person name="Yuan J."/>
            <person name="Li F."/>
            <person name="Xiang J."/>
        </authorList>
    </citation>
    <scope>NUCLEOTIDE SEQUENCE [LARGE SCALE GENOMIC DNA]</scope>
    <source>
        <tissue evidence="3">Muscle</tissue>
    </source>
</reference>
<feature type="compositionally biased region" description="Low complexity" evidence="1">
    <location>
        <begin position="255"/>
        <end position="270"/>
    </location>
</feature>
<evidence type="ECO:0000313" key="3">
    <source>
        <dbReference type="EMBL" id="ROT79345.1"/>
    </source>
</evidence>
<comment type="caution">
    <text evidence="3">The sequence shown here is derived from an EMBL/GenBank/DDBJ whole genome shotgun (WGS) entry which is preliminary data.</text>
</comment>
<dbReference type="Pfam" id="PF00004">
    <property type="entry name" value="AAA"/>
    <property type="match status" value="1"/>
</dbReference>
<dbReference type="InterPro" id="IPR027417">
    <property type="entry name" value="P-loop_NTPase"/>
</dbReference>
<keyword evidence="3" id="KW-0378">Hydrolase</keyword>
<proteinExistence type="predicted"/>
<dbReference type="Proteomes" id="UP000283509">
    <property type="component" value="Unassembled WGS sequence"/>
</dbReference>
<evidence type="ECO:0000313" key="4">
    <source>
        <dbReference type="Proteomes" id="UP000283509"/>
    </source>
</evidence>
<feature type="region of interest" description="Disordered" evidence="1">
    <location>
        <begin position="1"/>
        <end position="20"/>
    </location>
</feature>
<accession>A0A423TSA7</accession>
<feature type="region of interest" description="Disordered" evidence="1">
    <location>
        <begin position="323"/>
        <end position="350"/>
    </location>
</feature>
<feature type="compositionally biased region" description="Low complexity" evidence="1">
    <location>
        <begin position="286"/>
        <end position="299"/>
    </location>
</feature>
<evidence type="ECO:0000259" key="2">
    <source>
        <dbReference type="Pfam" id="PF00004"/>
    </source>
</evidence>
<dbReference type="GO" id="GO:0016887">
    <property type="term" value="F:ATP hydrolysis activity"/>
    <property type="evidence" value="ECO:0007669"/>
    <property type="project" value="InterPro"/>
</dbReference>
<dbReference type="GO" id="GO:0008237">
    <property type="term" value="F:metallopeptidase activity"/>
    <property type="evidence" value="ECO:0007669"/>
    <property type="project" value="UniProtKB-KW"/>
</dbReference>
<dbReference type="AlphaFoldDB" id="A0A423TSA7"/>
<dbReference type="InterPro" id="IPR003959">
    <property type="entry name" value="ATPase_AAA_core"/>
</dbReference>
<gene>
    <name evidence="3" type="ORF">C7M84_001954</name>
</gene>
<name>A0A423TSA7_PENVA</name>
<dbReference type="EMBL" id="QCYY01001256">
    <property type="protein sequence ID" value="ROT79345.1"/>
    <property type="molecule type" value="Genomic_DNA"/>
</dbReference>
<feature type="compositionally biased region" description="Basic residues" evidence="1">
    <location>
        <begin position="271"/>
        <end position="285"/>
    </location>
</feature>
<reference evidence="3 4" key="2">
    <citation type="submission" date="2019-01" db="EMBL/GenBank/DDBJ databases">
        <title>The decoding of complex shrimp genome reveals the adaptation for benthos swimmer, frequently molting mechanism and breeding impact on genome.</title>
        <authorList>
            <person name="Sun Y."/>
            <person name="Gao Y."/>
            <person name="Yu Y."/>
        </authorList>
    </citation>
    <scope>NUCLEOTIDE SEQUENCE [LARGE SCALE GENOMIC DNA]</scope>
    <source>
        <tissue evidence="3">Muscle</tissue>
    </source>
</reference>
<sequence>MVHVCEEPETSTQVAKSTQSPSRPAFALFPRVLELGASLQGDGVGFAAVWDNARVLPPGVTRAIATMHVTPALRIAVLAPQLPPQVLPYKQSPSLQTQPVPRDLFQGRLFSLRIETSALPPPPMAFPKQRNPPGAGKTYLVKQMSNVCEMPLYGVHTHQVRGAAQTRKLFEQARDNYPSLVFMDDVDAIFANHDEEPPCTTYVQAIRDELFAQLGPRKLKIVDPKSSKNPTGSALPSPSCSSSGRGVNGVGGGSSRASSRASTMSRPRPSLSRRRVRTRTPRTRTRPTLTTTASSSSRPRAPPGCSTRTMNCSVGFAECTSWVSRTSRPDTTSSRRSSKTSTTASATRTS</sequence>